<dbReference type="EMBL" id="MT141781">
    <property type="protein sequence ID" value="QJA70301.1"/>
    <property type="molecule type" value="Genomic_DNA"/>
</dbReference>
<evidence type="ECO:0000313" key="1">
    <source>
        <dbReference type="EMBL" id="QJA70301.1"/>
    </source>
</evidence>
<gene>
    <name evidence="1" type="ORF">MM415A03823_0008</name>
</gene>
<dbReference type="AlphaFoldDB" id="A0A6M3JMR2"/>
<organism evidence="1">
    <name type="scientific">viral metagenome</name>
    <dbReference type="NCBI Taxonomy" id="1070528"/>
    <lineage>
        <taxon>unclassified sequences</taxon>
        <taxon>metagenomes</taxon>
        <taxon>organismal metagenomes</taxon>
    </lineage>
</organism>
<accession>A0A6M3JMR2</accession>
<name>A0A6M3JMR2_9ZZZZ</name>
<sequence>MCGYTDGEGSGGSLQKMIDVIKNGVKDKNEYGEWIFIDLKREAAILTELKNMTTCPACILAALRQSGFPYLFPSFDFKKEKDAMFKEHNADVNQSYAY</sequence>
<protein>
    <submittedName>
        <fullName evidence="1">Uncharacterized protein</fullName>
    </submittedName>
</protein>
<proteinExistence type="predicted"/>
<reference evidence="1" key="1">
    <citation type="submission" date="2020-03" db="EMBL/GenBank/DDBJ databases">
        <title>The deep terrestrial virosphere.</title>
        <authorList>
            <person name="Holmfeldt K."/>
            <person name="Nilsson E."/>
            <person name="Simone D."/>
            <person name="Lopez-Fernandez M."/>
            <person name="Wu X."/>
            <person name="de Brujin I."/>
            <person name="Lundin D."/>
            <person name="Andersson A."/>
            <person name="Bertilsson S."/>
            <person name="Dopson M."/>
        </authorList>
    </citation>
    <scope>NUCLEOTIDE SEQUENCE</scope>
    <source>
        <strain evidence="1">MM415A03823</strain>
    </source>
</reference>